<dbReference type="EMBL" id="CP013188">
    <property type="protein sequence ID" value="ALO44160.1"/>
    <property type="molecule type" value="Genomic_DNA"/>
</dbReference>
<reference evidence="2 3" key="1">
    <citation type="submission" date="2015-11" db="EMBL/GenBank/DDBJ databases">
        <authorList>
            <person name="Zhang Y."/>
            <person name="Guo Z."/>
        </authorList>
    </citation>
    <scope>NUCLEOTIDE SEQUENCE [LARGE SCALE GENOMIC DNA]</scope>
    <source>
        <strain evidence="2 3">KCTC 12086</strain>
    </source>
</reference>
<dbReference type="PATRIC" id="fig|161398.10.peg.3766"/>
<evidence type="ECO:0000259" key="1">
    <source>
        <dbReference type="SMART" id="SM00849"/>
    </source>
</evidence>
<gene>
    <name evidence="2" type="ORF">PP2015_3687</name>
</gene>
<name>A0A0S2K6X5_9GAMM</name>
<dbReference type="InterPro" id="IPR001279">
    <property type="entry name" value="Metallo-B-lactamas"/>
</dbReference>
<proteinExistence type="predicted"/>
<dbReference type="Proteomes" id="UP000061457">
    <property type="component" value="Chromosome II"/>
</dbReference>
<accession>A0A0S2K6X5</accession>
<dbReference type="InterPro" id="IPR050855">
    <property type="entry name" value="NDM-1-like"/>
</dbReference>
<protein>
    <submittedName>
        <fullName evidence="2">Zn-dependent hydrolase</fullName>
    </submittedName>
</protein>
<dbReference type="SUPFAM" id="SSF56281">
    <property type="entry name" value="Metallo-hydrolase/oxidoreductase"/>
    <property type="match status" value="1"/>
</dbReference>
<dbReference type="InterPro" id="IPR036866">
    <property type="entry name" value="RibonucZ/Hydroxyglut_hydro"/>
</dbReference>
<evidence type="ECO:0000313" key="2">
    <source>
        <dbReference type="EMBL" id="ALO44160.1"/>
    </source>
</evidence>
<dbReference type="Pfam" id="PF00753">
    <property type="entry name" value="Lactamase_B"/>
    <property type="match status" value="1"/>
</dbReference>
<dbReference type="GO" id="GO:0016787">
    <property type="term" value="F:hydrolase activity"/>
    <property type="evidence" value="ECO:0007669"/>
    <property type="project" value="UniProtKB-KW"/>
</dbReference>
<dbReference type="STRING" id="161398.PP2015_3687"/>
<dbReference type="PANTHER" id="PTHR42951">
    <property type="entry name" value="METALLO-BETA-LACTAMASE DOMAIN-CONTAINING"/>
    <property type="match status" value="1"/>
</dbReference>
<feature type="domain" description="Metallo-beta-lactamase" evidence="1">
    <location>
        <begin position="19"/>
        <end position="218"/>
    </location>
</feature>
<dbReference type="PANTHER" id="PTHR42951:SF17">
    <property type="entry name" value="METALLO-BETA-LACTAMASE DOMAIN-CONTAINING PROTEIN"/>
    <property type="match status" value="1"/>
</dbReference>
<dbReference type="Gene3D" id="3.60.15.10">
    <property type="entry name" value="Ribonuclease Z/Hydroxyacylglutathione hydrolase-like"/>
    <property type="match status" value="1"/>
</dbReference>
<keyword evidence="2" id="KW-0378">Hydrolase</keyword>
<evidence type="ECO:0000313" key="3">
    <source>
        <dbReference type="Proteomes" id="UP000061457"/>
    </source>
</evidence>
<keyword evidence="3" id="KW-1185">Reference proteome</keyword>
<dbReference type="KEGG" id="pphe:PP2015_3687"/>
<dbReference type="AlphaFoldDB" id="A0A0S2K6X5"/>
<organism evidence="2 3">
    <name type="scientific">Pseudoalteromonas phenolica</name>
    <dbReference type="NCBI Taxonomy" id="161398"/>
    <lineage>
        <taxon>Bacteria</taxon>
        <taxon>Pseudomonadati</taxon>
        <taxon>Pseudomonadota</taxon>
        <taxon>Gammaproteobacteria</taxon>
        <taxon>Alteromonadales</taxon>
        <taxon>Pseudoalteromonadaceae</taxon>
        <taxon>Pseudoalteromonas</taxon>
    </lineage>
</organism>
<dbReference type="SMART" id="SM00849">
    <property type="entry name" value="Lactamase_B"/>
    <property type="match status" value="1"/>
</dbReference>
<sequence>MLSALGSILMKIHQIEGYIQTIYLVEYQDKLMLLDGCCRADHDIVLSFITQTLNRAIGDLKVILVTHMHPDHAGGAHKLAKTTGAKIAACNAPGHWYRGLDGMLMHWTDMLLALYVAGRKGKKKQNLFYPRKLRADHFLADGMTIPGFDDWQVMHIPGHTDRDIAAYHIPSERVYVADLMVKVKGKLIPPFPLFYPRRYRNSLLAIKLLQPKSVILAHDGELDFADIDFDSLIESAPTTPMTHWRSVKYKFKKALNIH</sequence>